<accession>A0A1W0WB87</accession>
<keyword evidence="3" id="KW-1185">Reference proteome</keyword>
<evidence type="ECO:0000313" key="2">
    <source>
        <dbReference type="EMBL" id="OQV12438.1"/>
    </source>
</evidence>
<proteinExistence type="predicted"/>
<dbReference type="Proteomes" id="UP000192578">
    <property type="component" value="Unassembled WGS sequence"/>
</dbReference>
<evidence type="ECO:0000313" key="3">
    <source>
        <dbReference type="Proteomes" id="UP000192578"/>
    </source>
</evidence>
<gene>
    <name evidence="2" type="ORF">BV898_13314</name>
</gene>
<dbReference type="EMBL" id="MTYJ01000145">
    <property type="protein sequence ID" value="OQV12438.1"/>
    <property type="molecule type" value="Genomic_DNA"/>
</dbReference>
<feature type="compositionally biased region" description="Acidic residues" evidence="1">
    <location>
        <begin position="52"/>
        <end position="67"/>
    </location>
</feature>
<comment type="caution">
    <text evidence="2">The sequence shown here is derived from an EMBL/GenBank/DDBJ whole genome shotgun (WGS) entry which is preliminary data.</text>
</comment>
<reference evidence="3" key="1">
    <citation type="submission" date="2017-01" db="EMBL/GenBank/DDBJ databases">
        <title>Comparative genomics of anhydrobiosis in the tardigrade Hypsibius dujardini.</title>
        <authorList>
            <person name="Yoshida Y."/>
            <person name="Koutsovoulos G."/>
            <person name="Laetsch D."/>
            <person name="Stevens L."/>
            <person name="Kumar S."/>
            <person name="Horikawa D."/>
            <person name="Ishino K."/>
            <person name="Komine S."/>
            <person name="Tomita M."/>
            <person name="Blaxter M."/>
            <person name="Arakawa K."/>
        </authorList>
    </citation>
    <scope>NUCLEOTIDE SEQUENCE [LARGE SCALE GENOMIC DNA]</scope>
    <source>
        <strain evidence="3">Z151</strain>
    </source>
</reference>
<feature type="region of interest" description="Disordered" evidence="1">
    <location>
        <begin position="47"/>
        <end position="82"/>
    </location>
</feature>
<evidence type="ECO:0000256" key="1">
    <source>
        <dbReference type="SAM" id="MobiDB-lite"/>
    </source>
</evidence>
<dbReference type="AlphaFoldDB" id="A0A1W0WB87"/>
<name>A0A1W0WB87_HYPEX</name>
<organism evidence="2 3">
    <name type="scientific">Hypsibius exemplaris</name>
    <name type="common">Freshwater tardigrade</name>
    <dbReference type="NCBI Taxonomy" id="2072580"/>
    <lineage>
        <taxon>Eukaryota</taxon>
        <taxon>Metazoa</taxon>
        <taxon>Ecdysozoa</taxon>
        <taxon>Tardigrada</taxon>
        <taxon>Eutardigrada</taxon>
        <taxon>Parachela</taxon>
        <taxon>Hypsibioidea</taxon>
        <taxon>Hypsibiidae</taxon>
        <taxon>Hypsibius</taxon>
    </lineage>
</organism>
<sequence length="82" mass="9124">MLLDTVAKHFQYRTEWETTARQCIAEIDDADEADLDSATTGIAASQAAQQFEVDDTVSEEPADDNTDEIPIYHATDEDLTDE</sequence>
<protein>
    <submittedName>
        <fullName evidence="2">Uncharacterized protein</fullName>
    </submittedName>
</protein>